<dbReference type="VEuPathDB" id="FungiDB:AeMF1_013259"/>
<evidence type="ECO:0000313" key="2">
    <source>
        <dbReference type="EMBL" id="KAF0723572.1"/>
    </source>
</evidence>
<evidence type="ECO:0000256" key="1">
    <source>
        <dbReference type="SAM" id="MobiDB-lite"/>
    </source>
</evidence>
<keyword evidence="3" id="KW-1185">Reference proteome</keyword>
<evidence type="ECO:0000313" key="3">
    <source>
        <dbReference type="Proteomes" id="UP000481153"/>
    </source>
</evidence>
<gene>
    <name evidence="2" type="ORF">Ae201684_017539</name>
</gene>
<accession>A0A6G0W9P0</accession>
<dbReference type="AlphaFoldDB" id="A0A6G0W9P0"/>
<comment type="caution">
    <text evidence="2">The sequence shown here is derived from an EMBL/GenBank/DDBJ whole genome shotgun (WGS) entry which is preliminary data.</text>
</comment>
<dbReference type="Proteomes" id="UP000481153">
    <property type="component" value="Unassembled WGS sequence"/>
</dbReference>
<proteinExistence type="predicted"/>
<name>A0A6G0W9P0_9STRA</name>
<protein>
    <submittedName>
        <fullName evidence="2">Uncharacterized protein</fullName>
    </submittedName>
</protein>
<dbReference type="EMBL" id="VJMJ01000301">
    <property type="protein sequence ID" value="KAF0723572.1"/>
    <property type="molecule type" value="Genomic_DNA"/>
</dbReference>
<organism evidence="2 3">
    <name type="scientific">Aphanomyces euteiches</name>
    <dbReference type="NCBI Taxonomy" id="100861"/>
    <lineage>
        <taxon>Eukaryota</taxon>
        <taxon>Sar</taxon>
        <taxon>Stramenopiles</taxon>
        <taxon>Oomycota</taxon>
        <taxon>Saprolegniomycetes</taxon>
        <taxon>Saprolegniales</taxon>
        <taxon>Verrucalvaceae</taxon>
        <taxon>Aphanomyces</taxon>
    </lineage>
</organism>
<feature type="region of interest" description="Disordered" evidence="1">
    <location>
        <begin position="175"/>
        <end position="208"/>
    </location>
</feature>
<reference evidence="2 3" key="1">
    <citation type="submission" date="2019-07" db="EMBL/GenBank/DDBJ databases">
        <title>Genomics analysis of Aphanomyces spp. identifies a new class of oomycete effector associated with host adaptation.</title>
        <authorList>
            <person name="Gaulin E."/>
        </authorList>
    </citation>
    <scope>NUCLEOTIDE SEQUENCE [LARGE SCALE GENOMIC DNA]</scope>
    <source>
        <strain evidence="2 3">ATCC 201684</strain>
    </source>
</reference>
<feature type="compositionally biased region" description="Polar residues" evidence="1">
    <location>
        <begin position="76"/>
        <end position="85"/>
    </location>
</feature>
<feature type="region of interest" description="Disordered" evidence="1">
    <location>
        <begin position="76"/>
        <end position="95"/>
    </location>
</feature>
<sequence>MFRYYYRVPTTHWDLVRPTYWHPMASLEQSLMDLHSLHQDMMLSSFPLRSHHHLLSVPRAIDDEEFFRDLPVAKDTTATTESVPPSTTPDKRAFSNYSYSSSSVVDDKGRRVRSVRRRFEDASGRLKAVHERTVDGKTLVTTWNKATKDDQGTHETKCLDDTTSPEEFEALWKETPFGKAHQSGEPLPGNTSDKITDKPNTDPAQTTA</sequence>